<feature type="transmembrane region" description="Helical" evidence="4">
    <location>
        <begin position="123"/>
        <end position="145"/>
    </location>
</feature>
<dbReference type="Gene3D" id="3.30.565.10">
    <property type="entry name" value="Histidine kinase-like ATPase, C-terminal domain"/>
    <property type="match status" value="1"/>
</dbReference>
<keyword evidence="7" id="KW-1185">Reference proteome</keyword>
<protein>
    <submittedName>
        <fullName evidence="6">Histidine kinase</fullName>
    </submittedName>
</protein>
<feature type="transmembrane region" description="Helical" evidence="4">
    <location>
        <begin position="151"/>
        <end position="170"/>
    </location>
</feature>
<dbReference type="InterPro" id="IPR036890">
    <property type="entry name" value="HATPase_C_sf"/>
</dbReference>
<feature type="transmembrane region" description="Helical" evidence="4">
    <location>
        <begin position="48"/>
        <end position="70"/>
    </location>
</feature>
<keyword evidence="4" id="KW-0812">Transmembrane</keyword>
<dbReference type="SUPFAM" id="SSF55874">
    <property type="entry name" value="ATPase domain of HSP90 chaperone/DNA topoisomerase II/histidine kinase"/>
    <property type="match status" value="1"/>
</dbReference>
<dbReference type="CDD" id="cd16917">
    <property type="entry name" value="HATPase_UhpB-NarQ-NarX-like"/>
    <property type="match status" value="1"/>
</dbReference>
<dbReference type="InterPro" id="IPR011712">
    <property type="entry name" value="Sig_transdc_His_kin_sub3_dim/P"/>
</dbReference>
<evidence type="ECO:0000256" key="4">
    <source>
        <dbReference type="SAM" id="Phobius"/>
    </source>
</evidence>
<keyword evidence="3" id="KW-0902">Two-component regulatory system</keyword>
<evidence type="ECO:0000313" key="6">
    <source>
        <dbReference type="EMBL" id="MDX6848929.1"/>
    </source>
</evidence>
<feature type="transmembrane region" description="Helical" evidence="4">
    <location>
        <begin position="82"/>
        <end position="111"/>
    </location>
</feature>
<dbReference type="GO" id="GO:0016301">
    <property type="term" value="F:kinase activity"/>
    <property type="evidence" value="ECO:0007669"/>
    <property type="project" value="UniProtKB-KW"/>
</dbReference>
<gene>
    <name evidence="6" type="ORF">SCD92_06120</name>
</gene>
<dbReference type="Pfam" id="PF07730">
    <property type="entry name" value="HisKA_3"/>
    <property type="match status" value="1"/>
</dbReference>
<sequence>MPKYFPNISSLYDLRTLERILAICTGLFVAYLTLTFEDPSGWVTTLAVPKSVIAGLLGIVMGYLALEFFWDELAGLSRYRKYFFALAFTATYALILLYELSFVSILTILMVNRATQIFNLPTCLALAVFPTLSGGLISHFVHAIPYSIHGAFLYILFNLAILVIGFAVLSERREKERSEKLLQELQATQYLLSEAAKQDERLHISRDLHDQVGHHLTALSLQLEVAIHAEPDSALQHVHRARDISRLLLSDIRATISDIRSNTEIDLKRAIENLIQPTDTSRVVLDIQDNLNLHSATLAETLFRCAQESLTNARKHSRASRIQLTISKDHHAYRFSYADNGAVADKPIWGNGLTGMQERIEKLDGTMSVISGEQGFCIAISIPNQEL</sequence>
<evidence type="ECO:0000256" key="1">
    <source>
        <dbReference type="ARBA" id="ARBA00022679"/>
    </source>
</evidence>
<comment type="caution">
    <text evidence="6">The sequence shown here is derived from an EMBL/GenBank/DDBJ whole genome shotgun (WGS) entry which is preliminary data.</text>
</comment>
<dbReference type="EMBL" id="JAXAFO010000007">
    <property type="protein sequence ID" value="MDX6848929.1"/>
    <property type="molecule type" value="Genomic_DNA"/>
</dbReference>
<evidence type="ECO:0000313" key="7">
    <source>
        <dbReference type="Proteomes" id="UP001273505"/>
    </source>
</evidence>
<name>A0ABU4RWA2_9GAMM</name>
<evidence type="ECO:0000256" key="2">
    <source>
        <dbReference type="ARBA" id="ARBA00022777"/>
    </source>
</evidence>
<organism evidence="6 7">
    <name type="scientific">Gilvimarinus gilvus</name>
    <dbReference type="NCBI Taxonomy" id="3058038"/>
    <lineage>
        <taxon>Bacteria</taxon>
        <taxon>Pseudomonadati</taxon>
        <taxon>Pseudomonadota</taxon>
        <taxon>Gammaproteobacteria</taxon>
        <taxon>Cellvibrionales</taxon>
        <taxon>Cellvibrionaceae</taxon>
        <taxon>Gilvimarinus</taxon>
    </lineage>
</organism>
<accession>A0ABU4RWA2</accession>
<keyword evidence="4" id="KW-0472">Membrane</keyword>
<keyword evidence="2 6" id="KW-0418">Kinase</keyword>
<evidence type="ECO:0000256" key="3">
    <source>
        <dbReference type="ARBA" id="ARBA00023012"/>
    </source>
</evidence>
<dbReference type="RefSeq" id="WP_302723803.1">
    <property type="nucleotide sequence ID" value="NZ_JAULRU010000705.1"/>
</dbReference>
<dbReference type="InterPro" id="IPR050482">
    <property type="entry name" value="Sensor_HK_TwoCompSys"/>
</dbReference>
<keyword evidence="1" id="KW-0808">Transferase</keyword>
<dbReference type="PANTHER" id="PTHR24421">
    <property type="entry name" value="NITRATE/NITRITE SENSOR PROTEIN NARX-RELATED"/>
    <property type="match status" value="1"/>
</dbReference>
<dbReference type="PANTHER" id="PTHR24421:SF59">
    <property type="entry name" value="OXYGEN SENSOR HISTIDINE KINASE NREB"/>
    <property type="match status" value="1"/>
</dbReference>
<reference evidence="6 7" key="1">
    <citation type="submission" date="2023-11" db="EMBL/GenBank/DDBJ databases">
        <title>Gilvimarinus fulvus sp. nov., isolated from the surface of Kelp.</title>
        <authorList>
            <person name="Sun Y.Y."/>
            <person name="Gong Y."/>
            <person name="Du Z.J."/>
        </authorList>
    </citation>
    <scope>NUCLEOTIDE SEQUENCE [LARGE SCALE GENOMIC DNA]</scope>
    <source>
        <strain evidence="6 7">SDUM040013</strain>
    </source>
</reference>
<feature type="transmembrane region" description="Helical" evidence="4">
    <location>
        <begin position="20"/>
        <end position="36"/>
    </location>
</feature>
<evidence type="ECO:0000259" key="5">
    <source>
        <dbReference type="Pfam" id="PF07730"/>
    </source>
</evidence>
<dbReference type="Proteomes" id="UP001273505">
    <property type="component" value="Unassembled WGS sequence"/>
</dbReference>
<feature type="domain" description="Signal transduction histidine kinase subgroup 3 dimerisation and phosphoacceptor" evidence="5">
    <location>
        <begin position="200"/>
        <end position="262"/>
    </location>
</feature>
<dbReference type="Gene3D" id="1.20.5.1930">
    <property type="match status" value="1"/>
</dbReference>
<proteinExistence type="predicted"/>
<keyword evidence="4" id="KW-1133">Transmembrane helix</keyword>